<evidence type="ECO:0000313" key="2">
    <source>
        <dbReference type="EMBL" id="KAJ8931806.1"/>
    </source>
</evidence>
<dbReference type="InterPro" id="IPR040854">
    <property type="entry name" value="ZSWIM9"/>
</dbReference>
<evidence type="ECO:0000259" key="1">
    <source>
        <dbReference type="Pfam" id="PF21599"/>
    </source>
</evidence>
<dbReference type="Pfam" id="PF21599">
    <property type="entry name" value="ZSWIM3_N"/>
    <property type="match status" value="1"/>
</dbReference>
<reference evidence="2" key="1">
    <citation type="journal article" date="2023" name="Insect Mol. Biol.">
        <title>Genome sequencing provides insights into the evolution of gene families encoding plant cell wall-degrading enzymes in longhorned beetles.</title>
        <authorList>
            <person name="Shin N.R."/>
            <person name="Okamura Y."/>
            <person name="Kirsch R."/>
            <person name="Pauchet Y."/>
        </authorList>
    </citation>
    <scope>NUCLEOTIDE SEQUENCE</scope>
    <source>
        <strain evidence="2">RBIC_L_NR</strain>
    </source>
</reference>
<name>A0AAV8WZY0_9CUCU</name>
<accession>A0AAV8WZY0</accession>
<feature type="domain" description="ZSWIM3 N-terminal" evidence="1">
    <location>
        <begin position="8"/>
        <end position="118"/>
    </location>
</feature>
<dbReference type="AlphaFoldDB" id="A0AAV8WZY0"/>
<dbReference type="InterPro" id="IPR048325">
    <property type="entry name" value="ZSWIM3_N"/>
</dbReference>
<comment type="caution">
    <text evidence="2">The sequence shown here is derived from an EMBL/GenBank/DDBJ whole genome shotgun (WGS) entry which is preliminary data.</text>
</comment>
<dbReference type="PANTHER" id="PTHR47086:SF4">
    <property type="entry name" value="BTB DOMAIN-CONTAINING PROTEIN"/>
    <property type="match status" value="1"/>
</dbReference>
<dbReference type="EMBL" id="JANEYF010004227">
    <property type="protein sequence ID" value="KAJ8931806.1"/>
    <property type="molecule type" value="Genomic_DNA"/>
</dbReference>
<dbReference type="Proteomes" id="UP001162156">
    <property type="component" value="Unassembled WGS sequence"/>
</dbReference>
<evidence type="ECO:0000313" key="3">
    <source>
        <dbReference type="Proteomes" id="UP001162156"/>
    </source>
</evidence>
<sequence>MTSTHLEKRKTFVSLKELGDFIEIVENELFISLYKRDSKSLEHIKKYCLKKIRNANKDLVFYRIVFSCHKGGQKFKIRGTRVQKSSTFKEECPMKLIFTLSENRKNLVLSKMENRHNHNIVSNMHPLLPKQRELGQSENDEILK</sequence>
<protein>
    <recommendedName>
        <fullName evidence="1">ZSWIM3 N-terminal domain-containing protein</fullName>
    </recommendedName>
</protein>
<gene>
    <name evidence="2" type="ORF">NQ314_015262</name>
</gene>
<dbReference type="PANTHER" id="PTHR47086">
    <property type="entry name" value="BTB DOMAIN-CONTAINING PROTEIN"/>
    <property type="match status" value="1"/>
</dbReference>
<proteinExistence type="predicted"/>
<organism evidence="2 3">
    <name type="scientific">Rhamnusium bicolor</name>
    <dbReference type="NCBI Taxonomy" id="1586634"/>
    <lineage>
        <taxon>Eukaryota</taxon>
        <taxon>Metazoa</taxon>
        <taxon>Ecdysozoa</taxon>
        <taxon>Arthropoda</taxon>
        <taxon>Hexapoda</taxon>
        <taxon>Insecta</taxon>
        <taxon>Pterygota</taxon>
        <taxon>Neoptera</taxon>
        <taxon>Endopterygota</taxon>
        <taxon>Coleoptera</taxon>
        <taxon>Polyphaga</taxon>
        <taxon>Cucujiformia</taxon>
        <taxon>Chrysomeloidea</taxon>
        <taxon>Cerambycidae</taxon>
        <taxon>Lepturinae</taxon>
        <taxon>Rhagiini</taxon>
        <taxon>Rhamnusium</taxon>
    </lineage>
</organism>
<keyword evidence="3" id="KW-1185">Reference proteome</keyword>